<feature type="domain" description="Exocyst complex component Sec3 PIP2-binding N-terminal" evidence="6">
    <location>
        <begin position="1"/>
        <end position="63"/>
    </location>
</feature>
<dbReference type="Pfam" id="PF20654">
    <property type="entry name" value="Sec3_C-term"/>
    <property type="match status" value="1"/>
</dbReference>
<keyword evidence="9" id="KW-1185">Reference proteome</keyword>
<evidence type="ECO:0000256" key="4">
    <source>
        <dbReference type="ARBA" id="ARBA00023054"/>
    </source>
</evidence>
<dbReference type="GO" id="GO:0005546">
    <property type="term" value="F:phosphatidylinositol-4,5-bisphosphate binding"/>
    <property type="evidence" value="ECO:0007669"/>
    <property type="project" value="TreeGrafter"/>
</dbReference>
<evidence type="ECO:0000259" key="7">
    <source>
        <dbReference type="Pfam" id="PF20654"/>
    </source>
</evidence>
<proteinExistence type="inferred from homology"/>
<protein>
    <recommendedName>
        <fullName evidence="10">Exocyst complex component Sec3 PIP2-binding N-terminal domain-containing protein</fullName>
    </recommendedName>
</protein>
<dbReference type="GeneID" id="28972632"/>
<evidence type="ECO:0000259" key="5">
    <source>
        <dbReference type="Pfam" id="PF09763"/>
    </source>
</evidence>
<dbReference type="PANTHER" id="PTHR16092:SF14">
    <property type="entry name" value="EXOCYST COMPLEX COMPONENT 1 ISOFORM X1"/>
    <property type="match status" value="1"/>
</dbReference>
<keyword evidence="4" id="KW-0175">Coiled coil</keyword>
<dbReference type="Pfam" id="PF15277">
    <property type="entry name" value="Sec3-PIP2_bind"/>
    <property type="match status" value="1"/>
</dbReference>
<name>A0A194S6H4_RHOGW</name>
<dbReference type="Proteomes" id="UP000053890">
    <property type="component" value="Unassembled WGS sequence"/>
</dbReference>
<dbReference type="InterPro" id="IPR048628">
    <property type="entry name" value="Sec3_C"/>
</dbReference>
<dbReference type="InterPro" id="IPR019160">
    <property type="entry name" value="Sec3_CC"/>
</dbReference>
<feature type="domain" description="Exocyst complex component Sec3 coiled-coil" evidence="5">
    <location>
        <begin position="136"/>
        <end position="267"/>
    </location>
</feature>
<evidence type="ECO:0000259" key="6">
    <source>
        <dbReference type="Pfam" id="PF15277"/>
    </source>
</evidence>
<dbReference type="Gene3D" id="2.30.29.90">
    <property type="match status" value="1"/>
</dbReference>
<evidence type="ECO:0000256" key="1">
    <source>
        <dbReference type="ARBA" id="ARBA00006518"/>
    </source>
</evidence>
<dbReference type="RefSeq" id="XP_018272144.1">
    <property type="nucleotide sequence ID" value="XM_018412183.1"/>
</dbReference>
<dbReference type="Pfam" id="PF09763">
    <property type="entry name" value="Sec3_CC"/>
    <property type="match status" value="1"/>
</dbReference>
<evidence type="ECO:0000256" key="3">
    <source>
        <dbReference type="ARBA" id="ARBA00022483"/>
    </source>
</evidence>
<dbReference type="GO" id="GO:0006893">
    <property type="term" value="P:Golgi to plasma membrane transport"/>
    <property type="evidence" value="ECO:0007669"/>
    <property type="project" value="TreeGrafter"/>
</dbReference>
<dbReference type="GO" id="GO:0006887">
    <property type="term" value="P:exocytosis"/>
    <property type="evidence" value="ECO:0007669"/>
    <property type="project" value="UniProtKB-KW"/>
</dbReference>
<dbReference type="InterPro" id="IPR028258">
    <property type="entry name" value="Sec3-PIP2_bind"/>
</dbReference>
<reference evidence="8 9" key="1">
    <citation type="journal article" date="2015" name="Front. Microbiol.">
        <title>Genome sequence of the plant growth promoting endophytic yeast Rhodotorula graminis WP1.</title>
        <authorList>
            <person name="Firrincieli A."/>
            <person name="Otillar R."/>
            <person name="Salamov A."/>
            <person name="Schmutz J."/>
            <person name="Khan Z."/>
            <person name="Redman R.S."/>
            <person name="Fleck N.D."/>
            <person name="Lindquist E."/>
            <person name="Grigoriev I.V."/>
            <person name="Doty S.L."/>
        </authorList>
    </citation>
    <scope>NUCLEOTIDE SEQUENCE [LARGE SCALE GENOMIC DNA]</scope>
    <source>
        <strain evidence="8 9">WP1</strain>
    </source>
</reference>
<accession>A0A194S6H4</accession>
<dbReference type="AlphaFoldDB" id="A0A194S6H4"/>
<dbReference type="GO" id="GO:0005886">
    <property type="term" value="C:plasma membrane"/>
    <property type="evidence" value="ECO:0007669"/>
    <property type="project" value="TreeGrafter"/>
</dbReference>
<evidence type="ECO:0000256" key="2">
    <source>
        <dbReference type="ARBA" id="ARBA00022448"/>
    </source>
</evidence>
<dbReference type="STRING" id="578459.A0A194S6H4"/>
<keyword evidence="2" id="KW-0813">Transport</keyword>
<comment type="similarity">
    <text evidence="1">Belongs to the SEC3 family.</text>
</comment>
<dbReference type="OrthoDB" id="27109at2759"/>
<evidence type="ECO:0000313" key="9">
    <source>
        <dbReference type="Proteomes" id="UP000053890"/>
    </source>
</evidence>
<gene>
    <name evidence="8" type="ORF">RHOBADRAFT_14116</name>
</gene>
<dbReference type="EMBL" id="KQ474077">
    <property type="protein sequence ID" value="KPV76095.1"/>
    <property type="molecule type" value="Genomic_DNA"/>
</dbReference>
<feature type="non-terminal residue" evidence="8">
    <location>
        <position position="1"/>
    </location>
</feature>
<organism evidence="8 9">
    <name type="scientific">Rhodotorula graminis (strain WP1)</name>
    <dbReference type="NCBI Taxonomy" id="578459"/>
    <lineage>
        <taxon>Eukaryota</taxon>
        <taxon>Fungi</taxon>
        <taxon>Dikarya</taxon>
        <taxon>Basidiomycota</taxon>
        <taxon>Pucciniomycotina</taxon>
        <taxon>Microbotryomycetes</taxon>
        <taxon>Sporidiobolales</taxon>
        <taxon>Sporidiobolaceae</taxon>
        <taxon>Rhodotorula</taxon>
    </lineage>
</organism>
<dbReference type="PANTHER" id="PTHR16092">
    <property type="entry name" value="SEC3/SYNTAXIN-RELATED"/>
    <property type="match status" value="1"/>
</dbReference>
<feature type="domain" description="Exocyst complex component Sec3 C-terminal" evidence="7">
    <location>
        <begin position="470"/>
        <end position="824"/>
    </location>
</feature>
<dbReference type="OMA" id="NQHVMSA"/>
<dbReference type="GO" id="GO:0000145">
    <property type="term" value="C:exocyst"/>
    <property type="evidence" value="ECO:0007669"/>
    <property type="project" value="InterPro"/>
</dbReference>
<sequence length="843" mass="94117">LHKAKQNVNGSFSIGKTWSLDDLQRVEVGKPLEFTLIINSKTYRYETELPSSHQAQFLVTLVRAGRPPVSPSGPMPLSAVSRKAAEEHIDDDAVLANVEEMLEGFEWRGTGGLGLGLDGVAGGGGGGGAGRGKSKADEIEKRLVGELKALEAASIHAIMESDDRVVGVVKQLDDALAELDKMDLMIGLYKTQLNLMTDDIAHIESQNRGLQVQTSNQRALLSELDKLMSTIHIPDHDLTALAQESLESQQGIEKLERSVVSLYKALLSTRDTGAPVGDMAAASERVGEYRAKAQQFSKRVFDFLSIMFKFQVDQVLNPKDAGAAARDKGRLKSHAAMEDFLGRYCGLMLFVKEIDQQRYQLICSAYFTAMSDLHRQEIQGLMNLLKSQVKKATDDELEAILVRAGFVIKDSPTMRQQSMRRVGTIARAPLEGGKKDKDKDGKLTGSEAFAQALHQVTPHLAREQGFISDFLHINPLDASITFADYMSLETFFRRGATSYLAQQAQKGQLRDIRSAMEVVFGFLEGEMRDWIDAVLQKDSAQIVGILAVLDRFVLRADEGNNEFFKRVLQKQYQRSLLALERSCKEQIRSIEQTKLTLKKRKGVVPFVRVFPLFVARIEAQLDGADSLNIRQVIDGHYERIVASIFDCLQQMAKMDGEGQGTQGEGKDQLNYHVILIENMHHIITVFSTKQRVVALGPFVSAARAKYDQNLAAYIRLILRRPLARQLDWFAGLEQLLRTTPPTEVSLHSAYTRSSLRRITAETRAKDLRKAIEALYKRVDKHFGAEVVNQAAQQKDVLKTVWKACEDELVRLVAEWKALIAKCYPVRPRPLFPSSSLRPHLGVD</sequence>
<keyword evidence="3" id="KW-0268">Exocytosis</keyword>
<evidence type="ECO:0000313" key="8">
    <source>
        <dbReference type="EMBL" id="KPV76095.1"/>
    </source>
</evidence>
<evidence type="ECO:0008006" key="10">
    <source>
        <dbReference type="Google" id="ProtNLM"/>
    </source>
</evidence>